<dbReference type="EMBL" id="JANBOH010000062">
    <property type="protein sequence ID" value="KAJ1646422.1"/>
    <property type="molecule type" value="Genomic_DNA"/>
</dbReference>
<feature type="domain" description="SCP" evidence="3">
    <location>
        <begin position="162"/>
        <end position="269"/>
    </location>
</feature>
<evidence type="ECO:0000313" key="4">
    <source>
        <dbReference type="EMBL" id="KAJ1646422.1"/>
    </source>
</evidence>
<feature type="signal peptide" evidence="2">
    <location>
        <begin position="1"/>
        <end position="18"/>
    </location>
</feature>
<evidence type="ECO:0000256" key="2">
    <source>
        <dbReference type="SAM" id="SignalP"/>
    </source>
</evidence>
<keyword evidence="5" id="KW-1185">Reference proteome</keyword>
<dbReference type="Pfam" id="PF00188">
    <property type="entry name" value="CAP"/>
    <property type="match status" value="1"/>
</dbReference>
<dbReference type="PANTHER" id="PTHR31157">
    <property type="entry name" value="SCP DOMAIN-CONTAINING PROTEIN"/>
    <property type="match status" value="1"/>
</dbReference>
<dbReference type="Gene3D" id="3.40.33.10">
    <property type="entry name" value="CAP"/>
    <property type="match status" value="1"/>
</dbReference>
<gene>
    <name evidence="4" type="ORF">LPJ64_002117</name>
</gene>
<feature type="compositionally biased region" description="Low complexity" evidence="1">
    <location>
        <begin position="132"/>
        <end position="150"/>
    </location>
</feature>
<accession>A0A9W8CK07</accession>
<sequence>MKFVSVASVLALAAAVQASPAVVTVTETAPAVVHTVVTMPRVHYVYKTVFATAEEDEGLSSAFESSESYESSESSEFLDLEPTYLTSVEQETTSAFETTSVKSATSSAPSSLSKSTQQTSVAVISTTEIDEPTTSSSSAAPSSTSTDSGSQVGDWMTTMICRINAVRTAHGVQPLGISSVLNDLALEQSQYQNSIQQMTHSNPEGGLGTRLSNRSVSWSAAAENVAAGMQSAEQAQQALENSSGHLANMVSTNMAYVGVGRINGYYTQEFYALPNNGRPDTVPNCN</sequence>
<protein>
    <recommendedName>
        <fullName evidence="3">SCP domain-containing protein</fullName>
    </recommendedName>
</protein>
<dbReference type="Proteomes" id="UP001145021">
    <property type="component" value="Unassembled WGS sequence"/>
</dbReference>
<dbReference type="AlphaFoldDB" id="A0A9W8CK07"/>
<dbReference type="InterPro" id="IPR014044">
    <property type="entry name" value="CAP_dom"/>
</dbReference>
<evidence type="ECO:0000256" key="1">
    <source>
        <dbReference type="SAM" id="MobiDB-lite"/>
    </source>
</evidence>
<evidence type="ECO:0000259" key="3">
    <source>
        <dbReference type="Pfam" id="PF00188"/>
    </source>
</evidence>
<organism evidence="4 5">
    <name type="scientific">Coemansia asiatica</name>
    <dbReference type="NCBI Taxonomy" id="1052880"/>
    <lineage>
        <taxon>Eukaryota</taxon>
        <taxon>Fungi</taxon>
        <taxon>Fungi incertae sedis</taxon>
        <taxon>Zoopagomycota</taxon>
        <taxon>Kickxellomycotina</taxon>
        <taxon>Kickxellomycetes</taxon>
        <taxon>Kickxellales</taxon>
        <taxon>Kickxellaceae</taxon>
        <taxon>Coemansia</taxon>
    </lineage>
</organism>
<feature type="region of interest" description="Disordered" evidence="1">
    <location>
        <begin position="99"/>
        <end position="151"/>
    </location>
</feature>
<proteinExistence type="predicted"/>
<feature type="chain" id="PRO_5040825427" description="SCP domain-containing protein" evidence="2">
    <location>
        <begin position="19"/>
        <end position="286"/>
    </location>
</feature>
<dbReference type="InterPro" id="IPR035940">
    <property type="entry name" value="CAP_sf"/>
</dbReference>
<dbReference type="CDD" id="cd05379">
    <property type="entry name" value="CAP_bacterial"/>
    <property type="match status" value="1"/>
</dbReference>
<reference evidence="4" key="1">
    <citation type="submission" date="2022-07" db="EMBL/GenBank/DDBJ databases">
        <title>Phylogenomic reconstructions and comparative analyses of Kickxellomycotina fungi.</title>
        <authorList>
            <person name="Reynolds N.K."/>
            <person name="Stajich J.E."/>
            <person name="Barry K."/>
            <person name="Grigoriev I.V."/>
            <person name="Crous P."/>
            <person name="Smith M.E."/>
        </authorList>
    </citation>
    <scope>NUCLEOTIDE SEQUENCE</scope>
    <source>
        <strain evidence="4">NBRC 105413</strain>
    </source>
</reference>
<evidence type="ECO:0000313" key="5">
    <source>
        <dbReference type="Proteomes" id="UP001145021"/>
    </source>
</evidence>
<feature type="compositionally biased region" description="Low complexity" evidence="1">
    <location>
        <begin position="99"/>
        <end position="116"/>
    </location>
</feature>
<comment type="caution">
    <text evidence="4">The sequence shown here is derived from an EMBL/GenBank/DDBJ whole genome shotgun (WGS) entry which is preliminary data.</text>
</comment>
<dbReference type="PANTHER" id="PTHR31157:SF1">
    <property type="entry name" value="SCP DOMAIN-CONTAINING PROTEIN"/>
    <property type="match status" value="1"/>
</dbReference>
<keyword evidence="2" id="KW-0732">Signal</keyword>
<dbReference type="SUPFAM" id="SSF55797">
    <property type="entry name" value="PR-1-like"/>
    <property type="match status" value="1"/>
</dbReference>
<feature type="compositionally biased region" description="Polar residues" evidence="1">
    <location>
        <begin position="117"/>
        <end position="127"/>
    </location>
</feature>
<name>A0A9W8CK07_9FUNG</name>